<sequence length="82" mass="8787">MSYIARKGFLNGSEYQPRGRPIDVSGERARDLLRLGLIVEAGDTAAPEPQNKMAPAPRNQAKAGSARRPADKPVATKADGKE</sequence>
<dbReference type="AlphaFoldDB" id="A0A6S7ED46"/>
<evidence type="ECO:0000256" key="1">
    <source>
        <dbReference type="SAM" id="MobiDB-lite"/>
    </source>
</evidence>
<evidence type="ECO:0000313" key="2">
    <source>
        <dbReference type="EMBL" id="CAB3904793.1"/>
    </source>
</evidence>
<protein>
    <submittedName>
        <fullName evidence="2">Uncharacterized protein</fullName>
    </submittedName>
</protein>
<reference evidence="2 3" key="1">
    <citation type="submission" date="2020-04" db="EMBL/GenBank/DDBJ databases">
        <authorList>
            <person name="De Canck E."/>
        </authorList>
    </citation>
    <scope>NUCLEOTIDE SEQUENCE [LARGE SCALE GENOMIC DNA]</scope>
    <source>
        <strain evidence="2 3">LMG 26858</strain>
    </source>
</reference>
<dbReference type="Proteomes" id="UP000494117">
    <property type="component" value="Unassembled WGS sequence"/>
</dbReference>
<feature type="region of interest" description="Disordered" evidence="1">
    <location>
        <begin position="42"/>
        <end position="82"/>
    </location>
</feature>
<keyword evidence="3" id="KW-1185">Reference proteome</keyword>
<evidence type="ECO:0000313" key="3">
    <source>
        <dbReference type="Proteomes" id="UP000494117"/>
    </source>
</evidence>
<gene>
    <name evidence="2" type="ORF">LMG26858_04424</name>
</gene>
<feature type="region of interest" description="Disordered" evidence="1">
    <location>
        <begin position="1"/>
        <end position="23"/>
    </location>
</feature>
<dbReference type="EMBL" id="CADILG010000038">
    <property type="protein sequence ID" value="CAB3904793.1"/>
    <property type="molecule type" value="Genomic_DNA"/>
</dbReference>
<proteinExistence type="predicted"/>
<organism evidence="2 3">
    <name type="scientific">Achromobacter anxifer</name>
    <dbReference type="NCBI Taxonomy" id="1287737"/>
    <lineage>
        <taxon>Bacteria</taxon>
        <taxon>Pseudomonadati</taxon>
        <taxon>Pseudomonadota</taxon>
        <taxon>Betaproteobacteria</taxon>
        <taxon>Burkholderiales</taxon>
        <taxon>Alcaligenaceae</taxon>
        <taxon>Achromobacter</taxon>
    </lineage>
</organism>
<accession>A0A6S7ED46</accession>
<name>A0A6S7ED46_9BURK</name>
<dbReference type="RefSeq" id="WP_175209111.1">
    <property type="nucleotide sequence ID" value="NZ_CADILG010000038.1"/>
</dbReference>